<name>I4B7Z2_TURPD</name>
<dbReference type="EMBL" id="CP002959">
    <property type="protein sequence ID" value="AFM13399.1"/>
    <property type="molecule type" value="Genomic_DNA"/>
</dbReference>
<evidence type="ECO:0000256" key="3">
    <source>
        <dbReference type="ARBA" id="ARBA00022857"/>
    </source>
</evidence>
<dbReference type="RefSeq" id="WP_014803901.1">
    <property type="nucleotide sequence ID" value="NC_018020.1"/>
</dbReference>
<dbReference type="UniPathway" id="UPA00392"/>
<organism evidence="6 7">
    <name type="scientific">Turneriella parva (strain ATCC BAA-1111 / DSM 21527 / NCTC 11395 / H)</name>
    <name type="common">Leptospira parva</name>
    <dbReference type="NCBI Taxonomy" id="869212"/>
    <lineage>
        <taxon>Bacteria</taxon>
        <taxon>Pseudomonadati</taxon>
        <taxon>Spirochaetota</taxon>
        <taxon>Spirochaetia</taxon>
        <taxon>Leptospirales</taxon>
        <taxon>Leptospiraceae</taxon>
        <taxon>Turneriella</taxon>
    </lineage>
</organism>
<dbReference type="Proteomes" id="UP000006048">
    <property type="component" value="Chromosome"/>
</dbReference>
<gene>
    <name evidence="5" type="primary">queF</name>
    <name evidence="6" type="ordered locus">Turpa_2760</name>
</gene>
<feature type="active site" description="Proton donor" evidence="5">
    <location>
        <position position="53"/>
    </location>
</feature>
<comment type="subcellular location">
    <subcellularLocation>
        <location evidence="5">Cytoplasm</location>
    </subcellularLocation>
</comment>
<dbReference type="SUPFAM" id="SSF55620">
    <property type="entry name" value="Tetrahydrobiopterin biosynthesis enzymes-like"/>
    <property type="match status" value="1"/>
</dbReference>
<dbReference type="NCBIfam" id="TIGR03139">
    <property type="entry name" value="QueF-II"/>
    <property type="match status" value="1"/>
</dbReference>
<evidence type="ECO:0000256" key="5">
    <source>
        <dbReference type="HAMAP-Rule" id="MF_00818"/>
    </source>
</evidence>
<dbReference type="InterPro" id="IPR029500">
    <property type="entry name" value="QueF"/>
</dbReference>
<dbReference type="Pfam" id="PF14489">
    <property type="entry name" value="QueF"/>
    <property type="match status" value="1"/>
</dbReference>
<evidence type="ECO:0000256" key="1">
    <source>
        <dbReference type="ARBA" id="ARBA00022490"/>
    </source>
</evidence>
<evidence type="ECO:0000256" key="4">
    <source>
        <dbReference type="ARBA" id="ARBA00023002"/>
    </source>
</evidence>
<evidence type="ECO:0000313" key="6">
    <source>
        <dbReference type="EMBL" id="AFM13399.1"/>
    </source>
</evidence>
<dbReference type="EC" id="1.7.1.13" evidence="5"/>
<comment type="similarity">
    <text evidence="5">Belongs to the GTP cyclohydrolase I family. QueF type 1 subfamily.</text>
</comment>
<comment type="function">
    <text evidence="5">Catalyzes the NADPH-dependent reduction of 7-cyano-7-deazaguanine (preQ0) to 7-aminomethyl-7-deazaguanine (preQ1).</text>
</comment>
<dbReference type="HOGENOM" id="CLU_102489_1_0_12"/>
<dbReference type="PIRSF" id="PIRSF027377">
    <property type="entry name" value="Nitrile_oxidored_QueF"/>
    <property type="match status" value="1"/>
</dbReference>
<dbReference type="PATRIC" id="fig|869212.3.peg.2782"/>
<keyword evidence="2 5" id="KW-0671">Queuosine biosynthesis</keyword>
<comment type="catalytic activity">
    <reaction evidence="5">
        <text>7-aminomethyl-7-carbaguanine + 2 NADP(+) = 7-cyano-7-carbaguanine + 2 NADPH + 3 H(+)</text>
        <dbReference type="Rhea" id="RHEA:13409"/>
        <dbReference type="ChEBI" id="CHEBI:15378"/>
        <dbReference type="ChEBI" id="CHEBI:45075"/>
        <dbReference type="ChEBI" id="CHEBI:57783"/>
        <dbReference type="ChEBI" id="CHEBI:58349"/>
        <dbReference type="ChEBI" id="CHEBI:58703"/>
        <dbReference type="EC" id="1.7.1.13"/>
    </reaction>
</comment>
<evidence type="ECO:0000313" key="7">
    <source>
        <dbReference type="Proteomes" id="UP000006048"/>
    </source>
</evidence>
<proteinExistence type="inferred from homology"/>
<dbReference type="InterPro" id="IPR016856">
    <property type="entry name" value="QueF_type1"/>
</dbReference>
<sequence length="129" mass="14776">MAETAYEGRQGHIRALDLPKIDVFENIYPDRDYNIRLEFPEFTAICPKTGLPDFGVVTINYSPDKYCLELKSLKEYFLSYRTVGIFHENVVNRVLDDIILAADMRSAEISVVYNPRGGITTTVSRSYSR</sequence>
<keyword evidence="7" id="KW-1185">Reference proteome</keyword>
<dbReference type="HAMAP" id="MF_00818">
    <property type="entry name" value="QueF_type1"/>
    <property type="match status" value="1"/>
</dbReference>
<dbReference type="PANTHER" id="PTHR34354:SF1">
    <property type="entry name" value="NADPH-DEPENDENT 7-CYANO-7-DEAZAGUANINE REDUCTASE"/>
    <property type="match status" value="1"/>
</dbReference>
<dbReference type="GO" id="GO:0033739">
    <property type="term" value="F:preQ1 synthase activity"/>
    <property type="evidence" value="ECO:0007669"/>
    <property type="project" value="UniProtKB-UniRule"/>
</dbReference>
<dbReference type="Gene3D" id="3.30.1130.10">
    <property type="match status" value="1"/>
</dbReference>
<keyword evidence="3 5" id="KW-0521">NADP</keyword>
<keyword evidence="4 5" id="KW-0560">Oxidoreductase</keyword>
<dbReference type="InterPro" id="IPR050084">
    <property type="entry name" value="NADPH_dep_7-cyano-7-deazaG_red"/>
</dbReference>
<dbReference type="KEGG" id="tpx:Turpa_2760"/>
<dbReference type="GO" id="GO:0005737">
    <property type="term" value="C:cytoplasm"/>
    <property type="evidence" value="ECO:0007669"/>
    <property type="project" value="UniProtKB-SubCell"/>
</dbReference>
<comment type="pathway">
    <text evidence="5">tRNA modification; tRNA-queuosine biosynthesis.</text>
</comment>
<reference evidence="6 7" key="1">
    <citation type="submission" date="2012-06" db="EMBL/GenBank/DDBJ databases">
        <title>The complete chromosome of genome of Turneriella parva DSM 21527.</title>
        <authorList>
            <consortium name="US DOE Joint Genome Institute (JGI-PGF)"/>
            <person name="Lucas S."/>
            <person name="Han J."/>
            <person name="Lapidus A."/>
            <person name="Bruce D."/>
            <person name="Goodwin L."/>
            <person name="Pitluck S."/>
            <person name="Peters L."/>
            <person name="Kyrpides N."/>
            <person name="Mavromatis K."/>
            <person name="Ivanova N."/>
            <person name="Mikhailova N."/>
            <person name="Chertkov O."/>
            <person name="Detter J.C."/>
            <person name="Tapia R."/>
            <person name="Han C."/>
            <person name="Land M."/>
            <person name="Hauser L."/>
            <person name="Markowitz V."/>
            <person name="Cheng J.-F."/>
            <person name="Hugenholtz P."/>
            <person name="Woyke T."/>
            <person name="Wu D."/>
            <person name="Gronow S."/>
            <person name="Wellnitz S."/>
            <person name="Brambilla E."/>
            <person name="Klenk H.-P."/>
            <person name="Eisen J.A."/>
        </authorList>
    </citation>
    <scope>NUCLEOTIDE SEQUENCE [LARGE SCALE GENOMIC DNA]</scope>
    <source>
        <strain evidence="7">ATCC BAA-1111 / DSM 21527 / NCTC 11395 / H</strain>
    </source>
</reference>
<dbReference type="InterPro" id="IPR043133">
    <property type="entry name" value="GTP-CH-I_C/QueF"/>
</dbReference>
<feature type="binding site" evidence="5">
    <location>
        <begin position="68"/>
        <end position="70"/>
    </location>
    <ligand>
        <name>substrate</name>
    </ligand>
</feature>
<dbReference type="OrthoDB" id="9795077at2"/>
<dbReference type="GO" id="GO:0008616">
    <property type="term" value="P:tRNA queuosine(34) biosynthetic process"/>
    <property type="evidence" value="ECO:0007669"/>
    <property type="project" value="UniProtKB-UniRule"/>
</dbReference>
<protein>
    <recommendedName>
        <fullName evidence="5">NADPH-dependent 7-cyano-7-deazaguanine reductase</fullName>
        <ecNumber evidence="5">1.7.1.13</ecNumber>
    </recommendedName>
    <alternativeName>
        <fullName evidence="5">7-cyano-7-carbaguanine reductase</fullName>
    </alternativeName>
    <alternativeName>
        <fullName evidence="5">NADPH-dependent nitrile oxidoreductase</fullName>
    </alternativeName>
    <alternativeName>
        <fullName evidence="5">PreQ(0) reductase</fullName>
    </alternativeName>
</protein>
<accession>I4B7Z2</accession>
<keyword evidence="1 5" id="KW-0963">Cytoplasm</keyword>
<evidence type="ECO:0000256" key="2">
    <source>
        <dbReference type="ARBA" id="ARBA00022785"/>
    </source>
</evidence>
<feature type="active site" description="Thioimide intermediate" evidence="5">
    <location>
        <position position="46"/>
    </location>
</feature>
<dbReference type="PANTHER" id="PTHR34354">
    <property type="entry name" value="NADPH-DEPENDENT 7-CYANO-7-DEAZAGUANINE REDUCTASE"/>
    <property type="match status" value="1"/>
</dbReference>
<feature type="binding site" evidence="5">
    <location>
        <begin position="87"/>
        <end position="88"/>
    </location>
    <ligand>
        <name>substrate</name>
    </ligand>
</feature>
<dbReference type="AlphaFoldDB" id="I4B7Z2"/>
<dbReference type="STRING" id="869212.Turpa_2760"/>